<comment type="caution">
    <text evidence="6">The sequence shown here is derived from an EMBL/GenBank/DDBJ whole genome shotgun (WGS) entry which is preliminary data.</text>
</comment>
<sequence length="470" mass="53917">MGGCLGCRRYDPSEERGVEVLHYAPTDIVQAMVPEVNQRQCKNRVSTRVVNFPELNICISKETNIDKQKRCNLHKSSEGHIRERFTFGHFPKWKGYKMCYHCETEVSRGTRHAQENRRKVVEHKPFCKKCSVALGLNNKRSTADGQNLSFTTLSHLLALTALDLTAPASDALLKNRKNAWIQLAGHPGSFAPAGPNTIWKRRITKDNTETKAYESLMEDTARDIVPIYYREVEYNSEFFIEMEDLLQHFTNPNIMDIKIGKRTFLESEVKNPVQRKDLYEKMVGLDPNAPTEIERENKAITKLRYMQFREQESSTAEFGFRIEALRLAGESPETNLKKVKTKQQNLRLLAKYLRNNEKALCGICEKLRSIRKKFERSSFLMSHEMIGSSLLVMYDDEGHTGVWMIDFSKAVAVEEGITLTHRKPWVLGNHEDGYLSGLDSLIKILEELEFPKSSESSATQTFPSHSATDR</sequence>
<dbReference type="InterPro" id="IPR038286">
    <property type="entry name" value="IPK_sf"/>
</dbReference>
<dbReference type="EC" id="2.7.-.-" evidence="4"/>
<dbReference type="PANTHER" id="PTHR12400">
    <property type="entry name" value="INOSITOL POLYPHOSPHATE KINASE"/>
    <property type="match status" value="1"/>
</dbReference>
<evidence type="ECO:0000256" key="5">
    <source>
        <dbReference type="SAM" id="MobiDB-lite"/>
    </source>
</evidence>
<dbReference type="AlphaFoldDB" id="A0A210QRJ2"/>
<dbReference type="SUPFAM" id="SSF56104">
    <property type="entry name" value="SAICAR synthase-like"/>
    <property type="match status" value="1"/>
</dbReference>
<keyword evidence="2 4" id="KW-0808">Transferase</keyword>
<accession>A0A210QRJ2</accession>
<organism evidence="6 7">
    <name type="scientific">Mizuhopecten yessoensis</name>
    <name type="common">Japanese scallop</name>
    <name type="synonym">Patinopecten yessoensis</name>
    <dbReference type="NCBI Taxonomy" id="6573"/>
    <lineage>
        <taxon>Eukaryota</taxon>
        <taxon>Metazoa</taxon>
        <taxon>Spiralia</taxon>
        <taxon>Lophotrochozoa</taxon>
        <taxon>Mollusca</taxon>
        <taxon>Bivalvia</taxon>
        <taxon>Autobranchia</taxon>
        <taxon>Pteriomorphia</taxon>
        <taxon>Pectinida</taxon>
        <taxon>Pectinoidea</taxon>
        <taxon>Pectinidae</taxon>
        <taxon>Mizuhopecten</taxon>
    </lineage>
</organism>
<name>A0A210QRJ2_MIZYE</name>
<keyword evidence="3 4" id="KW-0418">Kinase</keyword>
<dbReference type="PANTHER" id="PTHR12400:SF26">
    <property type="entry name" value="KINASE"/>
    <property type="match status" value="1"/>
</dbReference>
<dbReference type="InterPro" id="IPR005522">
    <property type="entry name" value="IPK"/>
</dbReference>
<evidence type="ECO:0000313" key="7">
    <source>
        <dbReference type="Proteomes" id="UP000242188"/>
    </source>
</evidence>
<reference evidence="6 7" key="1">
    <citation type="journal article" date="2017" name="Nat. Ecol. Evol.">
        <title>Scallop genome provides insights into evolution of bilaterian karyotype and development.</title>
        <authorList>
            <person name="Wang S."/>
            <person name="Zhang J."/>
            <person name="Jiao W."/>
            <person name="Li J."/>
            <person name="Xun X."/>
            <person name="Sun Y."/>
            <person name="Guo X."/>
            <person name="Huan P."/>
            <person name="Dong B."/>
            <person name="Zhang L."/>
            <person name="Hu X."/>
            <person name="Sun X."/>
            <person name="Wang J."/>
            <person name="Zhao C."/>
            <person name="Wang Y."/>
            <person name="Wang D."/>
            <person name="Huang X."/>
            <person name="Wang R."/>
            <person name="Lv J."/>
            <person name="Li Y."/>
            <person name="Zhang Z."/>
            <person name="Liu B."/>
            <person name="Lu W."/>
            <person name="Hui Y."/>
            <person name="Liang J."/>
            <person name="Zhou Z."/>
            <person name="Hou R."/>
            <person name="Li X."/>
            <person name="Liu Y."/>
            <person name="Li H."/>
            <person name="Ning X."/>
            <person name="Lin Y."/>
            <person name="Zhao L."/>
            <person name="Xing Q."/>
            <person name="Dou J."/>
            <person name="Li Y."/>
            <person name="Mao J."/>
            <person name="Guo H."/>
            <person name="Dou H."/>
            <person name="Li T."/>
            <person name="Mu C."/>
            <person name="Jiang W."/>
            <person name="Fu Q."/>
            <person name="Fu X."/>
            <person name="Miao Y."/>
            <person name="Liu J."/>
            <person name="Yu Q."/>
            <person name="Li R."/>
            <person name="Liao H."/>
            <person name="Li X."/>
            <person name="Kong Y."/>
            <person name="Jiang Z."/>
            <person name="Chourrout D."/>
            <person name="Li R."/>
            <person name="Bao Z."/>
        </authorList>
    </citation>
    <scope>NUCLEOTIDE SEQUENCE [LARGE SCALE GENOMIC DNA]</scope>
    <source>
        <strain evidence="6 7">PY_sf001</strain>
    </source>
</reference>
<dbReference type="GO" id="GO:0032958">
    <property type="term" value="P:inositol phosphate biosynthetic process"/>
    <property type="evidence" value="ECO:0007669"/>
    <property type="project" value="InterPro"/>
</dbReference>
<dbReference type="GO" id="GO:0005634">
    <property type="term" value="C:nucleus"/>
    <property type="evidence" value="ECO:0007669"/>
    <property type="project" value="TreeGrafter"/>
</dbReference>
<evidence type="ECO:0000313" key="6">
    <source>
        <dbReference type="EMBL" id="OWF51308.1"/>
    </source>
</evidence>
<dbReference type="EMBL" id="NEDP02002292">
    <property type="protein sequence ID" value="OWF51308.1"/>
    <property type="molecule type" value="Genomic_DNA"/>
</dbReference>
<dbReference type="GO" id="GO:0000828">
    <property type="term" value="F:inositol hexakisphosphate kinase activity"/>
    <property type="evidence" value="ECO:0007669"/>
    <property type="project" value="TreeGrafter"/>
</dbReference>
<dbReference type="STRING" id="6573.A0A210QRJ2"/>
<dbReference type="OrthoDB" id="338650at2759"/>
<evidence type="ECO:0000256" key="1">
    <source>
        <dbReference type="ARBA" id="ARBA00007374"/>
    </source>
</evidence>
<keyword evidence="7" id="KW-1185">Reference proteome</keyword>
<dbReference type="Gene3D" id="3.30.470.160">
    <property type="entry name" value="Inositol polyphosphate kinase"/>
    <property type="match status" value="1"/>
</dbReference>
<evidence type="ECO:0000256" key="4">
    <source>
        <dbReference type="RuleBase" id="RU363090"/>
    </source>
</evidence>
<dbReference type="Proteomes" id="UP000242188">
    <property type="component" value="Unassembled WGS sequence"/>
</dbReference>
<gene>
    <name evidence="6" type="ORF">KP79_PYT24660</name>
</gene>
<evidence type="ECO:0000256" key="3">
    <source>
        <dbReference type="ARBA" id="ARBA00022777"/>
    </source>
</evidence>
<feature type="region of interest" description="Disordered" evidence="5">
    <location>
        <begin position="451"/>
        <end position="470"/>
    </location>
</feature>
<feature type="compositionally biased region" description="Polar residues" evidence="5">
    <location>
        <begin position="453"/>
        <end position="470"/>
    </location>
</feature>
<evidence type="ECO:0000256" key="2">
    <source>
        <dbReference type="ARBA" id="ARBA00022679"/>
    </source>
</evidence>
<dbReference type="GO" id="GO:0046854">
    <property type="term" value="P:phosphatidylinositol phosphate biosynthetic process"/>
    <property type="evidence" value="ECO:0007669"/>
    <property type="project" value="TreeGrafter"/>
</dbReference>
<proteinExistence type="inferred from homology"/>
<dbReference type="GO" id="GO:0005737">
    <property type="term" value="C:cytoplasm"/>
    <property type="evidence" value="ECO:0007669"/>
    <property type="project" value="TreeGrafter"/>
</dbReference>
<comment type="similarity">
    <text evidence="1 4">Belongs to the inositol phosphokinase (IPK) family.</text>
</comment>
<protein>
    <recommendedName>
        <fullName evidence="4">Kinase</fullName>
        <ecNumber evidence="4">2.7.-.-</ecNumber>
    </recommendedName>
</protein>
<dbReference type="Pfam" id="PF03770">
    <property type="entry name" value="IPK"/>
    <property type="match status" value="1"/>
</dbReference>